<evidence type="ECO:0000256" key="3">
    <source>
        <dbReference type="ARBA" id="ARBA00022737"/>
    </source>
</evidence>
<dbReference type="InterPro" id="IPR001611">
    <property type="entry name" value="Leu-rich_rpt"/>
</dbReference>
<dbReference type="GO" id="GO:0006913">
    <property type="term" value="P:nucleocytoplasmic transport"/>
    <property type="evidence" value="ECO:0007669"/>
    <property type="project" value="TreeGrafter"/>
</dbReference>
<dbReference type="PhylomeDB" id="A0A0G4GEE4"/>
<evidence type="ECO:0000313" key="4">
    <source>
        <dbReference type="EMBL" id="CEM27765.1"/>
    </source>
</evidence>
<dbReference type="GO" id="GO:0005096">
    <property type="term" value="F:GTPase activator activity"/>
    <property type="evidence" value="ECO:0007669"/>
    <property type="project" value="UniProtKB-KW"/>
</dbReference>
<dbReference type="GO" id="GO:0005634">
    <property type="term" value="C:nucleus"/>
    <property type="evidence" value="ECO:0007669"/>
    <property type="project" value="TreeGrafter"/>
</dbReference>
<dbReference type="SUPFAM" id="SSF52047">
    <property type="entry name" value="RNI-like"/>
    <property type="match status" value="1"/>
</dbReference>
<dbReference type="PANTHER" id="PTHR24113:SF12">
    <property type="entry name" value="RAN GTPASE-ACTIVATING PROTEIN 1"/>
    <property type="match status" value="1"/>
</dbReference>
<dbReference type="PANTHER" id="PTHR24113">
    <property type="entry name" value="RAN GTPASE-ACTIVATING PROTEIN 1"/>
    <property type="match status" value="1"/>
</dbReference>
<proteinExistence type="predicted"/>
<gene>
    <name evidence="4" type="ORF">Cvel_21510</name>
</gene>
<dbReference type="AlphaFoldDB" id="A0A0G4GEE4"/>
<dbReference type="InterPro" id="IPR032675">
    <property type="entry name" value="LRR_dom_sf"/>
</dbReference>
<evidence type="ECO:0000256" key="1">
    <source>
        <dbReference type="ARBA" id="ARBA00022468"/>
    </source>
</evidence>
<dbReference type="EMBL" id="CDMZ01001131">
    <property type="protein sequence ID" value="CEM27765.1"/>
    <property type="molecule type" value="Genomic_DNA"/>
</dbReference>
<protein>
    <submittedName>
        <fullName evidence="4">Uncharacterized protein</fullName>
    </submittedName>
</protein>
<sequence>MRLPVLSALNFSFVRVNGDHLVLLGEGVRAGNFPHLRSLRVYPRPDRELGTAGLEGFFGGVRGSEKGLSFLEYFDLYSMVQRGEAKIDGIGEMLETLQVGKMPSLMDLDLSSCEMDDERMSMLATAVRGGYLRKVQVLRISGNRFRGEGTDSFFRAVCETPSALPAIVNLDLSYNRVGEGVGSLAMALRQGRLRTLQELSLEGCKLNDGAVRQLGEAFRTRKTQSLDSLCLSNNPSVTETGLSDFLNALLPQSLPKLRSFSLVASSIHPVRVWTLILQAKENKKTLRCLTSL</sequence>
<dbReference type="Pfam" id="PF13516">
    <property type="entry name" value="LRR_6"/>
    <property type="match status" value="1"/>
</dbReference>
<reference evidence="4" key="1">
    <citation type="submission" date="2014-11" db="EMBL/GenBank/DDBJ databases">
        <authorList>
            <person name="Otto D Thomas"/>
            <person name="Naeem Raeece"/>
        </authorList>
    </citation>
    <scope>NUCLEOTIDE SEQUENCE</scope>
</reference>
<dbReference type="InterPro" id="IPR027038">
    <property type="entry name" value="RanGap"/>
</dbReference>
<dbReference type="Gene3D" id="3.80.10.10">
    <property type="entry name" value="Ribonuclease Inhibitor"/>
    <property type="match status" value="1"/>
</dbReference>
<dbReference type="GO" id="GO:0031267">
    <property type="term" value="F:small GTPase binding"/>
    <property type="evidence" value="ECO:0007669"/>
    <property type="project" value="TreeGrafter"/>
</dbReference>
<dbReference type="GO" id="GO:0005829">
    <property type="term" value="C:cytosol"/>
    <property type="evidence" value="ECO:0007669"/>
    <property type="project" value="TreeGrafter"/>
</dbReference>
<name>A0A0G4GEE4_9ALVE</name>
<dbReference type="GO" id="GO:0048471">
    <property type="term" value="C:perinuclear region of cytoplasm"/>
    <property type="evidence" value="ECO:0007669"/>
    <property type="project" value="TreeGrafter"/>
</dbReference>
<dbReference type="SMART" id="SM00368">
    <property type="entry name" value="LRR_RI"/>
    <property type="match status" value="3"/>
</dbReference>
<keyword evidence="2" id="KW-0433">Leucine-rich repeat</keyword>
<evidence type="ECO:0000256" key="2">
    <source>
        <dbReference type="ARBA" id="ARBA00022614"/>
    </source>
</evidence>
<organism evidence="4">
    <name type="scientific">Chromera velia CCMP2878</name>
    <dbReference type="NCBI Taxonomy" id="1169474"/>
    <lineage>
        <taxon>Eukaryota</taxon>
        <taxon>Sar</taxon>
        <taxon>Alveolata</taxon>
        <taxon>Colpodellida</taxon>
        <taxon>Chromeraceae</taxon>
        <taxon>Chromera</taxon>
    </lineage>
</organism>
<dbReference type="VEuPathDB" id="CryptoDB:Cvel_21510"/>
<keyword evidence="1" id="KW-0343">GTPase activation</keyword>
<keyword evidence="3" id="KW-0677">Repeat</keyword>
<accession>A0A0G4GEE4</accession>